<proteinExistence type="predicted"/>
<protein>
    <submittedName>
        <fullName evidence="1">Uncharacterized protein</fullName>
    </submittedName>
</protein>
<evidence type="ECO:0000313" key="1">
    <source>
        <dbReference type="EMBL" id="GBP56628.1"/>
    </source>
</evidence>
<gene>
    <name evidence="1" type="ORF">EVAR_33259_1</name>
</gene>
<dbReference type="AlphaFoldDB" id="A0A4C1WYT2"/>
<name>A0A4C1WYT2_EUMVA</name>
<evidence type="ECO:0000313" key="2">
    <source>
        <dbReference type="Proteomes" id="UP000299102"/>
    </source>
</evidence>
<organism evidence="1 2">
    <name type="scientific">Eumeta variegata</name>
    <name type="common">Bagworm moth</name>
    <name type="synonym">Eumeta japonica</name>
    <dbReference type="NCBI Taxonomy" id="151549"/>
    <lineage>
        <taxon>Eukaryota</taxon>
        <taxon>Metazoa</taxon>
        <taxon>Ecdysozoa</taxon>
        <taxon>Arthropoda</taxon>
        <taxon>Hexapoda</taxon>
        <taxon>Insecta</taxon>
        <taxon>Pterygota</taxon>
        <taxon>Neoptera</taxon>
        <taxon>Endopterygota</taxon>
        <taxon>Lepidoptera</taxon>
        <taxon>Glossata</taxon>
        <taxon>Ditrysia</taxon>
        <taxon>Tineoidea</taxon>
        <taxon>Psychidae</taxon>
        <taxon>Oiketicinae</taxon>
        <taxon>Eumeta</taxon>
    </lineage>
</organism>
<sequence length="146" mass="16294">MHKSICIISPKANRREVLREAIRAGLYQTPSLHLNYKSLPPTVLAQGRSTKWVDHHLSVDSENRPNNNQASVAVFLRAAFPSVGLRMCMSVWGTAQCTSCDGSHATCVRPADMLRFIAPSACRARSRFLRLGSAPIRSHSRYRSLF</sequence>
<dbReference type="Proteomes" id="UP000299102">
    <property type="component" value="Unassembled WGS sequence"/>
</dbReference>
<accession>A0A4C1WYT2</accession>
<dbReference type="EMBL" id="BGZK01000697">
    <property type="protein sequence ID" value="GBP56628.1"/>
    <property type="molecule type" value="Genomic_DNA"/>
</dbReference>
<comment type="caution">
    <text evidence="1">The sequence shown here is derived from an EMBL/GenBank/DDBJ whole genome shotgun (WGS) entry which is preliminary data.</text>
</comment>
<keyword evidence="2" id="KW-1185">Reference proteome</keyword>
<reference evidence="1 2" key="1">
    <citation type="journal article" date="2019" name="Commun. Biol.">
        <title>The bagworm genome reveals a unique fibroin gene that provides high tensile strength.</title>
        <authorList>
            <person name="Kono N."/>
            <person name="Nakamura H."/>
            <person name="Ohtoshi R."/>
            <person name="Tomita M."/>
            <person name="Numata K."/>
            <person name="Arakawa K."/>
        </authorList>
    </citation>
    <scope>NUCLEOTIDE SEQUENCE [LARGE SCALE GENOMIC DNA]</scope>
</reference>